<proteinExistence type="predicted"/>
<dbReference type="EMBL" id="CP045836">
    <property type="protein sequence ID" value="QGG54108.1"/>
    <property type="molecule type" value="Genomic_DNA"/>
</dbReference>
<sequence length="68" mass="7415">MDLSLNTSGSFSSSSVTLPATDETEQNWVLTVPSNGTGKDRYEVYTVSRNFQNGDEAQGEQVTIIQRG</sequence>
<protein>
    <submittedName>
        <fullName evidence="2">Uncharacterized protein</fullName>
    </submittedName>
</protein>
<keyword evidence="2" id="KW-0614">Plasmid</keyword>
<name>A0ABX6DH10_9BACI</name>
<keyword evidence="3" id="KW-1185">Reference proteome</keyword>
<organism evidence="2 3">
    <name type="scientific">Lysinibacillus pakistanensis</name>
    <dbReference type="NCBI Taxonomy" id="759811"/>
    <lineage>
        <taxon>Bacteria</taxon>
        <taxon>Bacillati</taxon>
        <taxon>Bacillota</taxon>
        <taxon>Bacilli</taxon>
        <taxon>Bacillales</taxon>
        <taxon>Bacillaceae</taxon>
        <taxon>Lysinibacillus</taxon>
    </lineage>
</organism>
<gene>
    <name evidence="2" type="ORF">GDS87_24625</name>
</gene>
<evidence type="ECO:0000313" key="3">
    <source>
        <dbReference type="Proteomes" id="UP000373269"/>
    </source>
</evidence>
<dbReference type="Proteomes" id="UP000373269">
    <property type="component" value="Plasmid unnamed"/>
</dbReference>
<evidence type="ECO:0000256" key="1">
    <source>
        <dbReference type="SAM" id="MobiDB-lite"/>
    </source>
</evidence>
<feature type="region of interest" description="Disordered" evidence="1">
    <location>
        <begin position="1"/>
        <end position="24"/>
    </location>
</feature>
<geneLocation type="plasmid" evidence="2 3">
    <name>unnamed</name>
</geneLocation>
<evidence type="ECO:0000313" key="2">
    <source>
        <dbReference type="EMBL" id="QGG54108.1"/>
    </source>
</evidence>
<reference evidence="2 3" key="1">
    <citation type="submission" date="2019-11" db="EMBL/GenBank/DDBJ databases">
        <title>Whole Genome Sequencing and Comparative Genomic Analyses of Lysinibacillus pakistanensis LZH-9, a Halotolerant Strain with Excellent COD Removal Capability.</title>
        <authorList>
            <person name="Zhou H."/>
        </authorList>
    </citation>
    <scope>NUCLEOTIDE SEQUENCE [LARGE SCALE GENOMIC DNA]</scope>
    <source>
        <strain evidence="2 3">LZH-9</strain>
        <plasmid evidence="2 3">unnamed</plasmid>
    </source>
</reference>
<accession>A0ABX6DH10</accession>
<dbReference type="RefSeq" id="WP_369595958.1">
    <property type="nucleotide sequence ID" value="NZ_CP045836.1"/>
</dbReference>
<feature type="compositionally biased region" description="Low complexity" evidence="1">
    <location>
        <begin position="1"/>
        <end position="15"/>
    </location>
</feature>